<keyword evidence="2" id="KW-1185">Reference proteome</keyword>
<sequence length="251" mass="29280">MYQILAHFSYQHFEQDPVTLINQVLNQWLYNGQVIGREMAVTYHQTEFQVRLSTPKQDSLLPKNNSLEVDEALAQAEEAGVVFEYFELIGRDYQAEETSDNDNPSFQILYTTHLDTCSPIYDGETFRPVPLYRLANQSLSERVLKWQEDWQACDKLQMNASTLEQQALAQICDVDSELAIQGRVLSQRLEQHTNVPTYYYLYRLGTNPDIEHQRLCPSCHGNWKLAQPLHEIFHFKCDQCRLVSNLSWEII</sequence>
<proteinExistence type="predicted"/>
<comment type="caution">
    <text evidence="1">The sequence shown here is derived from an EMBL/GenBank/DDBJ whole genome shotgun (WGS) entry which is preliminary data.</text>
</comment>
<evidence type="ECO:0000313" key="2">
    <source>
        <dbReference type="Proteomes" id="UP000248689"/>
    </source>
</evidence>
<evidence type="ECO:0000313" key="1">
    <source>
        <dbReference type="EMBL" id="RAL19049.1"/>
    </source>
</evidence>
<accession>A0A328BY95</accession>
<dbReference type="AlphaFoldDB" id="A0A328BY95"/>
<dbReference type="Pfam" id="PF10071">
    <property type="entry name" value="DUF2310"/>
    <property type="match status" value="1"/>
</dbReference>
<dbReference type="InterPro" id="IPR016908">
    <property type="entry name" value="UCP029037"/>
</dbReference>
<organism evidence="1 2">
    <name type="scientific">Glaesserella australis</name>
    <dbReference type="NCBI Taxonomy" id="2094024"/>
    <lineage>
        <taxon>Bacteria</taxon>
        <taxon>Pseudomonadati</taxon>
        <taxon>Pseudomonadota</taxon>
        <taxon>Gammaproteobacteria</taxon>
        <taxon>Pasteurellales</taxon>
        <taxon>Pasteurellaceae</taxon>
        <taxon>Glaesserella</taxon>
    </lineage>
</organism>
<dbReference type="Proteomes" id="UP000248689">
    <property type="component" value="Unassembled WGS sequence"/>
</dbReference>
<dbReference type="EMBL" id="PTPX01000009">
    <property type="protein sequence ID" value="RAL19049.1"/>
    <property type="molecule type" value="Genomic_DNA"/>
</dbReference>
<dbReference type="PIRSF" id="PIRSF029037">
    <property type="entry name" value="UCP029037_Zn_ribbon"/>
    <property type="match status" value="1"/>
</dbReference>
<dbReference type="RefSeq" id="WP_111749663.1">
    <property type="nucleotide sequence ID" value="NZ_PTPX01000009.1"/>
</dbReference>
<reference evidence="2" key="1">
    <citation type="submission" date="2018-02" db="EMBL/GenBank/DDBJ databases">
        <title>Glaesserella australis sp. nov., isolated from the lungs of pigs.</title>
        <authorList>
            <person name="Turni C."/>
            <person name="Christensen H."/>
        </authorList>
    </citation>
    <scope>NUCLEOTIDE SEQUENCE [LARGE SCALE GENOMIC DNA]</scope>
    <source>
        <strain evidence="2">HS4635</strain>
    </source>
</reference>
<protein>
    <recommendedName>
        <fullName evidence="3">Zn-ribbon-containing protein</fullName>
    </recommendedName>
</protein>
<dbReference type="OrthoDB" id="5589102at2"/>
<evidence type="ECO:0008006" key="3">
    <source>
        <dbReference type="Google" id="ProtNLM"/>
    </source>
</evidence>
<name>A0A328BY95_9PAST</name>
<gene>
    <name evidence="1" type="ORF">C5N92_04435</name>
</gene>